<organism evidence="2 3">
    <name type="scientific">Scophthalmus maximus</name>
    <name type="common">Turbot</name>
    <name type="synonym">Psetta maxima</name>
    <dbReference type="NCBI Taxonomy" id="52904"/>
    <lineage>
        <taxon>Eukaryota</taxon>
        <taxon>Metazoa</taxon>
        <taxon>Chordata</taxon>
        <taxon>Craniata</taxon>
        <taxon>Vertebrata</taxon>
        <taxon>Euteleostomi</taxon>
        <taxon>Actinopterygii</taxon>
        <taxon>Neopterygii</taxon>
        <taxon>Teleostei</taxon>
        <taxon>Neoteleostei</taxon>
        <taxon>Acanthomorphata</taxon>
        <taxon>Carangaria</taxon>
        <taxon>Pleuronectiformes</taxon>
        <taxon>Pleuronectoidei</taxon>
        <taxon>Scophthalmidae</taxon>
        <taxon>Scophthalmus</taxon>
    </lineage>
</organism>
<accession>A0A2U9BQG6</accession>
<dbReference type="AlphaFoldDB" id="A0A2U9BQG6"/>
<reference evidence="2 3" key="1">
    <citation type="submission" date="2017-12" db="EMBL/GenBank/DDBJ databases">
        <title>Integrating genomic resources of turbot (Scophthalmus maximus) in depth evaluation of genetic and physical mapping variation across individuals.</title>
        <authorList>
            <person name="Martinez P."/>
        </authorList>
    </citation>
    <scope>NUCLEOTIDE SEQUENCE [LARGE SCALE GENOMIC DNA]</scope>
</reference>
<dbReference type="EMBL" id="CP026250">
    <property type="protein sequence ID" value="AWP05876.1"/>
    <property type="molecule type" value="Genomic_DNA"/>
</dbReference>
<keyword evidence="3" id="KW-1185">Reference proteome</keyword>
<sequence length="50" mass="5613">MWVLDVEAVLRSMARQLNASLAKYPRSGNSPVCSPTLNHRSLSTDPQRRC</sequence>
<evidence type="ECO:0000313" key="3">
    <source>
        <dbReference type="Proteomes" id="UP000246464"/>
    </source>
</evidence>
<name>A0A2U9BQG6_SCOMX</name>
<dbReference type="Proteomes" id="UP000246464">
    <property type="component" value="Chromosome 8"/>
</dbReference>
<proteinExistence type="predicted"/>
<gene>
    <name evidence="2" type="ORF">SMAX5B_007443</name>
</gene>
<evidence type="ECO:0000313" key="2">
    <source>
        <dbReference type="EMBL" id="AWP05876.1"/>
    </source>
</evidence>
<protein>
    <submittedName>
        <fullName evidence="2">Uncharacterized protein</fullName>
    </submittedName>
</protein>
<evidence type="ECO:0000256" key="1">
    <source>
        <dbReference type="SAM" id="MobiDB-lite"/>
    </source>
</evidence>
<feature type="region of interest" description="Disordered" evidence="1">
    <location>
        <begin position="25"/>
        <end position="50"/>
    </location>
</feature>
<feature type="compositionally biased region" description="Polar residues" evidence="1">
    <location>
        <begin position="27"/>
        <end position="50"/>
    </location>
</feature>